<accession>A0A7R9QWR4</accession>
<evidence type="ECO:0000313" key="2">
    <source>
        <dbReference type="Proteomes" id="UP000728032"/>
    </source>
</evidence>
<protein>
    <submittedName>
        <fullName evidence="1">Uncharacterized protein</fullName>
    </submittedName>
</protein>
<name>A0A7R9QWR4_9ACAR</name>
<keyword evidence="2" id="KW-1185">Reference proteome</keyword>
<reference evidence="1" key="1">
    <citation type="submission" date="2020-11" db="EMBL/GenBank/DDBJ databases">
        <authorList>
            <person name="Tran Van P."/>
        </authorList>
    </citation>
    <scope>NUCLEOTIDE SEQUENCE</scope>
</reference>
<gene>
    <name evidence="1" type="ORF">ONB1V03_LOCUS17326</name>
</gene>
<proteinExistence type="predicted"/>
<evidence type="ECO:0000313" key="1">
    <source>
        <dbReference type="EMBL" id="CAD7660763.1"/>
    </source>
</evidence>
<sequence length="195" mass="22428">MSGHYSGRSASASPVPPQRNRRFLTGVSCDNAIYGCSARLSSPEERIIHKDLCDFEPNSCVKCIECHKEMKRSQLRRHNCIEELRAAVEELKDIITALEAKVNQQSIHLNEAKQILDASPHQILTHRQLKEKWIESYDRDNDPKREVVFESEPDLTFKEVRHLSGLSDTQVLPEVNAYKRYDKQMATDVDDFGIF</sequence>
<organism evidence="1">
    <name type="scientific">Oppiella nova</name>
    <dbReference type="NCBI Taxonomy" id="334625"/>
    <lineage>
        <taxon>Eukaryota</taxon>
        <taxon>Metazoa</taxon>
        <taxon>Ecdysozoa</taxon>
        <taxon>Arthropoda</taxon>
        <taxon>Chelicerata</taxon>
        <taxon>Arachnida</taxon>
        <taxon>Acari</taxon>
        <taxon>Acariformes</taxon>
        <taxon>Sarcoptiformes</taxon>
        <taxon>Oribatida</taxon>
        <taxon>Brachypylina</taxon>
        <taxon>Oppioidea</taxon>
        <taxon>Oppiidae</taxon>
        <taxon>Oppiella</taxon>
    </lineage>
</organism>
<dbReference type="EMBL" id="CAJPVJ010021220">
    <property type="protein sequence ID" value="CAG2177899.1"/>
    <property type="molecule type" value="Genomic_DNA"/>
</dbReference>
<dbReference type="EMBL" id="OC936045">
    <property type="protein sequence ID" value="CAD7660763.1"/>
    <property type="molecule type" value="Genomic_DNA"/>
</dbReference>
<dbReference type="Proteomes" id="UP000728032">
    <property type="component" value="Unassembled WGS sequence"/>
</dbReference>
<dbReference type="AlphaFoldDB" id="A0A7R9QWR4"/>
<dbReference type="SUPFAM" id="SSF49599">
    <property type="entry name" value="TRAF domain-like"/>
    <property type="match status" value="1"/>
</dbReference>